<dbReference type="PROSITE" id="PS50920">
    <property type="entry name" value="SOLCAR"/>
    <property type="match status" value="1"/>
</dbReference>
<protein>
    <submittedName>
        <fullName evidence="8">Uncharacterized protein</fullName>
    </submittedName>
</protein>
<reference evidence="8" key="1">
    <citation type="submission" date="2019-08" db="EMBL/GenBank/DDBJ databases">
        <title>The improved chromosome-level genome for the pearl oyster Pinctada fucata martensii using PacBio sequencing and Hi-C.</title>
        <authorList>
            <person name="Zheng Z."/>
        </authorList>
    </citation>
    <scope>NUCLEOTIDE SEQUENCE</scope>
    <source>
        <strain evidence="8">ZZ-2019</strain>
        <tissue evidence="8">Adductor muscle</tissue>
    </source>
</reference>
<comment type="caution">
    <text evidence="8">The sequence shown here is derived from an EMBL/GenBank/DDBJ whole genome shotgun (WGS) entry which is preliminary data.</text>
</comment>
<comment type="similarity">
    <text evidence="2 6">Belongs to the mitochondrial carrier (TC 2.A.29) family.</text>
</comment>
<gene>
    <name evidence="8" type="ORF">FSP39_007797</name>
</gene>
<dbReference type="AlphaFoldDB" id="A0AA89BWE5"/>
<accession>A0AA89BWE5</accession>
<dbReference type="SUPFAM" id="SSF103506">
    <property type="entry name" value="Mitochondrial carrier"/>
    <property type="match status" value="1"/>
</dbReference>
<name>A0AA89BWE5_PINIB</name>
<dbReference type="GO" id="GO:0016020">
    <property type="term" value="C:membrane"/>
    <property type="evidence" value="ECO:0007669"/>
    <property type="project" value="UniProtKB-SubCell"/>
</dbReference>
<dbReference type="InterPro" id="IPR023395">
    <property type="entry name" value="MCP_dom_sf"/>
</dbReference>
<evidence type="ECO:0000256" key="7">
    <source>
        <dbReference type="SAM" id="Phobius"/>
    </source>
</evidence>
<comment type="subcellular location">
    <subcellularLocation>
        <location evidence="1">Membrane</location>
        <topology evidence="1">Multi-pass membrane protein</topology>
    </subcellularLocation>
</comment>
<keyword evidence="6" id="KW-0813">Transport</keyword>
<dbReference type="Proteomes" id="UP001186944">
    <property type="component" value="Unassembled WGS sequence"/>
</dbReference>
<feature type="transmembrane region" description="Helical" evidence="7">
    <location>
        <begin position="23"/>
        <end position="42"/>
    </location>
</feature>
<evidence type="ECO:0000256" key="1">
    <source>
        <dbReference type="ARBA" id="ARBA00004141"/>
    </source>
</evidence>
<dbReference type="Pfam" id="PF00153">
    <property type="entry name" value="Mito_carr"/>
    <property type="match status" value="1"/>
</dbReference>
<keyword evidence="7" id="KW-1133">Transmembrane helix</keyword>
<sequence>MTTYFILVDSGRRHFPEQFKKPLIGPFLTSGIAATLAWWIVWPLEYMKCQVQCDYGKRVSVIERMKIIVRERGGFFALYRGILPGTIRSFLANGTSMVVMSFAQRKVTELGLRSK</sequence>
<evidence type="ECO:0000256" key="5">
    <source>
        <dbReference type="PROSITE-ProRule" id="PRU00282"/>
    </source>
</evidence>
<dbReference type="InterPro" id="IPR018108">
    <property type="entry name" value="MCP_transmembrane"/>
</dbReference>
<organism evidence="8 9">
    <name type="scientific">Pinctada imbricata</name>
    <name type="common">Atlantic pearl-oyster</name>
    <name type="synonym">Pinctada martensii</name>
    <dbReference type="NCBI Taxonomy" id="66713"/>
    <lineage>
        <taxon>Eukaryota</taxon>
        <taxon>Metazoa</taxon>
        <taxon>Spiralia</taxon>
        <taxon>Lophotrochozoa</taxon>
        <taxon>Mollusca</taxon>
        <taxon>Bivalvia</taxon>
        <taxon>Autobranchia</taxon>
        <taxon>Pteriomorphia</taxon>
        <taxon>Pterioida</taxon>
        <taxon>Pterioidea</taxon>
        <taxon>Pteriidae</taxon>
        <taxon>Pinctada</taxon>
    </lineage>
</organism>
<evidence type="ECO:0000256" key="4">
    <source>
        <dbReference type="ARBA" id="ARBA00023136"/>
    </source>
</evidence>
<proteinExistence type="inferred from homology"/>
<evidence type="ECO:0000313" key="8">
    <source>
        <dbReference type="EMBL" id="KAK3089938.1"/>
    </source>
</evidence>
<keyword evidence="4 5" id="KW-0472">Membrane</keyword>
<dbReference type="EMBL" id="VSWD01000010">
    <property type="protein sequence ID" value="KAK3089938.1"/>
    <property type="molecule type" value="Genomic_DNA"/>
</dbReference>
<keyword evidence="9" id="KW-1185">Reference proteome</keyword>
<dbReference type="Gene3D" id="1.50.40.10">
    <property type="entry name" value="Mitochondrial carrier domain"/>
    <property type="match status" value="1"/>
</dbReference>
<evidence type="ECO:0000256" key="2">
    <source>
        <dbReference type="ARBA" id="ARBA00006375"/>
    </source>
</evidence>
<evidence type="ECO:0000256" key="3">
    <source>
        <dbReference type="ARBA" id="ARBA00022692"/>
    </source>
</evidence>
<evidence type="ECO:0000313" key="9">
    <source>
        <dbReference type="Proteomes" id="UP001186944"/>
    </source>
</evidence>
<keyword evidence="3 5" id="KW-0812">Transmembrane</keyword>
<feature type="repeat" description="Solcar" evidence="5">
    <location>
        <begin position="21"/>
        <end position="106"/>
    </location>
</feature>
<evidence type="ECO:0000256" key="6">
    <source>
        <dbReference type="RuleBase" id="RU000488"/>
    </source>
</evidence>